<reference evidence="7 8" key="1">
    <citation type="submission" date="2021-12" db="EMBL/GenBank/DDBJ databases">
        <title>Discovery of the Pendulisporaceae a myxobacterial family with distinct sporulation behavior and unique specialized metabolism.</title>
        <authorList>
            <person name="Garcia R."/>
            <person name="Popoff A."/>
            <person name="Bader C.D."/>
            <person name="Loehr J."/>
            <person name="Walesch S."/>
            <person name="Walt C."/>
            <person name="Boldt J."/>
            <person name="Bunk B."/>
            <person name="Haeckl F.J.F.P.J."/>
            <person name="Gunesch A.P."/>
            <person name="Birkelbach J."/>
            <person name="Nuebel U."/>
            <person name="Pietschmann T."/>
            <person name="Bach T."/>
            <person name="Mueller R."/>
        </authorList>
    </citation>
    <scope>NUCLEOTIDE SEQUENCE [LARGE SCALE GENOMIC DNA]</scope>
    <source>
        <strain evidence="7 8">MSr11954</strain>
    </source>
</reference>
<dbReference type="InterPro" id="IPR017441">
    <property type="entry name" value="Protein_kinase_ATP_BS"/>
</dbReference>
<dbReference type="Gene3D" id="1.25.40.10">
    <property type="entry name" value="Tetratricopeptide repeat domain"/>
    <property type="match status" value="1"/>
</dbReference>
<accession>A0ABZ2M2C5</accession>
<evidence type="ECO:0000313" key="7">
    <source>
        <dbReference type="EMBL" id="WXB15959.1"/>
    </source>
</evidence>
<keyword evidence="2 4" id="KW-0547">Nucleotide-binding</keyword>
<evidence type="ECO:0000256" key="5">
    <source>
        <dbReference type="SAM" id="MobiDB-lite"/>
    </source>
</evidence>
<dbReference type="SUPFAM" id="SSF56112">
    <property type="entry name" value="Protein kinase-like (PK-like)"/>
    <property type="match status" value="1"/>
</dbReference>
<dbReference type="Pfam" id="PF00069">
    <property type="entry name" value="Pkinase"/>
    <property type="match status" value="1"/>
</dbReference>
<dbReference type="InterPro" id="IPR011990">
    <property type="entry name" value="TPR-like_helical_dom_sf"/>
</dbReference>
<feature type="binding site" evidence="4">
    <location>
        <position position="99"/>
    </location>
    <ligand>
        <name>ATP</name>
        <dbReference type="ChEBI" id="CHEBI:30616"/>
    </ligand>
</feature>
<dbReference type="SUPFAM" id="SSF48452">
    <property type="entry name" value="TPR-like"/>
    <property type="match status" value="1"/>
</dbReference>
<dbReference type="Gene3D" id="3.30.200.20">
    <property type="entry name" value="Phosphorylase Kinase, domain 1"/>
    <property type="match status" value="1"/>
</dbReference>
<evidence type="ECO:0000313" key="8">
    <source>
        <dbReference type="Proteomes" id="UP001370348"/>
    </source>
</evidence>
<dbReference type="PROSITE" id="PS00107">
    <property type="entry name" value="PROTEIN_KINASE_ATP"/>
    <property type="match status" value="1"/>
</dbReference>
<name>A0ABZ2M2C5_9BACT</name>
<dbReference type="CDD" id="cd14014">
    <property type="entry name" value="STKc_PknB_like"/>
    <property type="match status" value="1"/>
</dbReference>
<proteinExistence type="predicted"/>
<dbReference type="InterPro" id="IPR041664">
    <property type="entry name" value="AAA_16"/>
</dbReference>
<dbReference type="PROSITE" id="PS50011">
    <property type="entry name" value="PROTEIN_KINASE_DOM"/>
    <property type="match status" value="1"/>
</dbReference>
<dbReference type="InterPro" id="IPR027417">
    <property type="entry name" value="P-loop_NTPase"/>
</dbReference>
<dbReference type="PROSITE" id="PS00108">
    <property type="entry name" value="PROTEIN_KINASE_ST"/>
    <property type="match status" value="1"/>
</dbReference>
<evidence type="ECO:0000256" key="4">
    <source>
        <dbReference type="PROSITE-ProRule" id="PRU10141"/>
    </source>
</evidence>
<comment type="subcellular location">
    <subcellularLocation>
        <location evidence="1">Membrane</location>
        <topology evidence="1">Single-pass membrane protein</topology>
    </subcellularLocation>
</comment>
<feature type="compositionally biased region" description="Basic and acidic residues" evidence="5">
    <location>
        <begin position="1"/>
        <end position="28"/>
    </location>
</feature>
<dbReference type="CDD" id="cd07302">
    <property type="entry name" value="CHD"/>
    <property type="match status" value="1"/>
</dbReference>
<dbReference type="SMART" id="SM00220">
    <property type="entry name" value="S_TKc"/>
    <property type="match status" value="1"/>
</dbReference>
<protein>
    <submittedName>
        <fullName evidence="7">Protein kinase</fullName>
    </submittedName>
</protein>
<dbReference type="PANTHER" id="PTHR16305:SF28">
    <property type="entry name" value="GUANYLATE CYCLASE DOMAIN-CONTAINING PROTEIN"/>
    <property type="match status" value="1"/>
</dbReference>
<dbReference type="InterPro" id="IPR008271">
    <property type="entry name" value="Ser/Thr_kinase_AS"/>
</dbReference>
<dbReference type="RefSeq" id="WP_394825590.1">
    <property type="nucleotide sequence ID" value="NZ_CP089984.1"/>
</dbReference>
<dbReference type="GO" id="GO:0016301">
    <property type="term" value="F:kinase activity"/>
    <property type="evidence" value="ECO:0007669"/>
    <property type="project" value="UniProtKB-KW"/>
</dbReference>
<evidence type="ECO:0000256" key="1">
    <source>
        <dbReference type="ARBA" id="ARBA00004167"/>
    </source>
</evidence>
<dbReference type="Gene3D" id="3.30.70.1230">
    <property type="entry name" value="Nucleotide cyclase"/>
    <property type="match status" value="1"/>
</dbReference>
<dbReference type="EMBL" id="CP089984">
    <property type="protein sequence ID" value="WXB15959.1"/>
    <property type="molecule type" value="Genomic_DNA"/>
</dbReference>
<evidence type="ECO:0000256" key="3">
    <source>
        <dbReference type="ARBA" id="ARBA00022840"/>
    </source>
</evidence>
<evidence type="ECO:0000259" key="6">
    <source>
        <dbReference type="PROSITE" id="PS50011"/>
    </source>
</evidence>
<dbReference type="InterPro" id="IPR011009">
    <property type="entry name" value="Kinase-like_dom_sf"/>
</dbReference>
<dbReference type="Gene3D" id="3.40.50.300">
    <property type="entry name" value="P-loop containing nucleotide triphosphate hydrolases"/>
    <property type="match status" value="1"/>
</dbReference>
<organism evidence="7 8">
    <name type="scientific">Pendulispora albinea</name>
    <dbReference type="NCBI Taxonomy" id="2741071"/>
    <lineage>
        <taxon>Bacteria</taxon>
        <taxon>Pseudomonadati</taxon>
        <taxon>Myxococcota</taxon>
        <taxon>Myxococcia</taxon>
        <taxon>Myxococcales</taxon>
        <taxon>Sorangiineae</taxon>
        <taxon>Pendulisporaceae</taxon>
        <taxon>Pendulispora</taxon>
    </lineage>
</organism>
<dbReference type="SUPFAM" id="SSF52540">
    <property type="entry name" value="P-loop containing nucleoside triphosphate hydrolases"/>
    <property type="match status" value="1"/>
</dbReference>
<dbReference type="InterPro" id="IPR000719">
    <property type="entry name" value="Prot_kinase_dom"/>
</dbReference>
<evidence type="ECO:0000256" key="2">
    <source>
        <dbReference type="ARBA" id="ARBA00022741"/>
    </source>
</evidence>
<keyword evidence="3 4" id="KW-0067">ATP-binding</keyword>
<dbReference type="InterPro" id="IPR001054">
    <property type="entry name" value="A/G_cyclase"/>
</dbReference>
<feature type="domain" description="Protein kinase" evidence="6">
    <location>
        <begin position="70"/>
        <end position="326"/>
    </location>
</feature>
<gene>
    <name evidence="7" type="ORF">LZC94_01520</name>
</gene>
<keyword evidence="7" id="KW-0808">Transferase</keyword>
<dbReference type="SUPFAM" id="SSF55073">
    <property type="entry name" value="Nucleotide cyclase"/>
    <property type="match status" value="1"/>
</dbReference>
<feature type="region of interest" description="Disordered" evidence="5">
    <location>
        <begin position="1"/>
        <end position="29"/>
    </location>
</feature>
<sequence>MEPKIRRLASDVRRSSELDSNGDKERRAGTYTVTDGHRAVSHDTTLSSAMLPALEPEPGWRLGGVDGKRFELLERLGGGGMSVVFLARDVVLDRMVAIKFLTNDALGNDEGFERLQLEARACARLNHENIVRLFDMGMDRGLPFLVMEHLEGRPLDAIVRDDGVDARRAVRIMIDVAKGLAQAHRAGILHRDLKPSNVFIGKDGVAKILDFGVAMMTHGPGAMANGVWGTPRYMSPEQWRAEVQDCRTDIWAAGVMFFELLTGIAPFDGANISEIRGVVISPDPAPSLRALRPEMLEEADHVAQRAMTKSPAERFGTADELLDALVKLEVALAQAMRVRDEEVGGRARPKPEMRQVTVVSCTLDGLPELPGEPGLDELAASLDDFFDICSTVVRELEGTVLSLIGPHFLACFGYPTAHEDNAPRALRAASLIVDALQAERGVRIGIATSLSIVRHTESITAPVALQADALHMAQSLERRAGRNEILIGEVTEALVRSTFELEPSGETRTDGRARPQRTYRVLRPKATRFQWVTGTTSTPLVGREHELEQLRELSGRAEAGKGQFVWIAGEAGIGKSRIIAQHLEGLAPQSRSIVRCQCWPHFQNSALEPILDGLLRTMGLRRDASAEEKIQLLERILAEASLSLPDHVPLLARFLGVSTAERDAISFTSPALLERRMRNVLVTLLERASAQKPLVLVVEDAHWSDTSTLDLLDVLLGRMSATRTMVIVTARPELDPPWPRASHLHRIALGRLSSEQTSTMVAWASQGRSLPTPIVEQLVQRTDGVPLFVEELTRSVADAFHEAEQRGEVLSPDAFASGTIPRTLEGLLRARLGALPREGRDVACVAAVLGRDATYEVIRAISELGEESVRVGLMQLVETGILQRQAQGTVTSYAFKHALVREAAYQSLVKNERRNVHLRAADTLVARFPEIVARNPEVVASHFMEAGRHEQAVTYFEKAGEHASERLANIDAAAHYAHAIAQLRMLAEGEARDRRELGLQLARGMALMAAKGSESPEAQAPYARVRELAPRVPMRDAGSFQSMFGLNQFYLVAGDIASATEVARHIVALADEAGNDDMAMIARTALGPCLTFFGHFVEARDCLAAGHALYDLRKHGKLAMRLGFDSGVSTGMLLSEVLWYLGHPDRALEQARAAVTIARAVEHPFSIAGSMSSLGNCYGNRGDYGALRRVADEVHAISEKHGLDASLAVAKVSRAWARVGAGDHTAIAELEEGVSIYRAGRIRVRFAYPLSVLAWAQWRAGELDDALRTLDEMAEFIASTGERELEAEMLRLRGEVLLASGSEPSLAADCFERGRIIARQQGARALELRLAYGQARLPMDASRRDVAKERLTSVVDSFTEGLDTLDLRLARELLATL</sequence>
<dbReference type="InterPro" id="IPR029787">
    <property type="entry name" value="Nucleotide_cyclase"/>
</dbReference>
<dbReference type="Gene3D" id="1.10.510.10">
    <property type="entry name" value="Transferase(Phosphotransferase) domain 1"/>
    <property type="match status" value="1"/>
</dbReference>
<dbReference type="Pfam" id="PF13191">
    <property type="entry name" value="AAA_16"/>
    <property type="match status" value="1"/>
</dbReference>
<keyword evidence="7" id="KW-0418">Kinase</keyword>
<dbReference type="PANTHER" id="PTHR16305">
    <property type="entry name" value="TESTICULAR SOLUBLE ADENYLYL CYCLASE"/>
    <property type="match status" value="1"/>
</dbReference>
<keyword evidence="8" id="KW-1185">Reference proteome</keyword>
<dbReference type="Proteomes" id="UP001370348">
    <property type="component" value="Chromosome"/>
</dbReference>